<evidence type="ECO:0000256" key="6">
    <source>
        <dbReference type="SAM" id="MobiDB-lite"/>
    </source>
</evidence>
<gene>
    <name evidence="9" type="ORF">PPAR1163_LOCUS23529</name>
    <name evidence="10" type="ORF">PPAR1163_LOCUS23533</name>
</gene>
<keyword evidence="4 7" id="KW-1133">Transmembrane helix</keyword>
<evidence type="ECO:0000313" key="9">
    <source>
        <dbReference type="EMBL" id="CAD9265113.1"/>
    </source>
</evidence>
<protein>
    <recommendedName>
        <fullName evidence="8">Peptidase S54 rhomboid domain-containing protein</fullName>
    </recommendedName>
</protein>
<dbReference type="AlphaFoldDB" id="A0A6U4K2J9"/>
<dbReference type="Gene3D" id="1.20.1540.10">
    <property type="entry name" value="Rhomboid-like"/>
    <property type="match status" value="1"/>
</dbReference>
<evidence type="ECO:0000256" key="4">
    <source>
        <dbReference type="ARBA" id="ARBA00022989"/>
    </source>
</evidence>
<feature type="transmembrane region" description="Helical" evidence="7">
    <location>
        <begin position="344"/>
        <end position="361"/>
    </location>
</feature>
<comment type="subcellular location">
    <subcellularLocation>
        <location evidence="1">Membrane</location>
        <topology evidence="1">Multi-pass membrane protein</topology>
    </subcellularLocation>
</comment>
<feature type="domain" description="Peptidase S54 rhomboid" evidence="8">
    <location>
        <begin position="238"/>
        <end position="390"/>
    </location>
</feature>
<dbReference type="EMBL" id="HBGJ01037268">
    <property type="protein sequence ID" value="CAD9265113.1"/>
    <property type="molecule type" value="Transcribed_RNA"/>
</dbReference>
<dbReference type="EMBL" id="HBGJ01037273">
    <property type="protein sequence ID" value="CAD9265117.1"/>
    <property type="molecule type" value="Transcribed_RNA"/>
</dbReference>
<comment type="similarity">
    <text evidence="2">Belongs to the peptidase S54 family.</text>
</comment>
<name>A0A6U4K2J9_9STRA</name>
<dbReference type="GO" id="GO:0016020">
    <property type="term" value="C:membrane"/>
    <property type="evidence" value="ECO:0007669"/>
    <property type="project" value="UniProtKB-SubCell"/>
</dbReference>
<evidence type="ECO:0000259" key="8">
    <source>
        <dbReference type="Pfam" id="PF01694"/>
    </source>
</evidence>
<organism evidence="10">
    <name type="scientific">Phaeomonas parva</name>
    <dbReference type="NCBI Taxonomy" id="124430"/>
    <lineage>
        <taxon>Eukaryota</taxon>
        <taxon>Sar</taxon>
        <taxon>Stramenopiles</taxon>
        <taxon>Ochrophyta</taxon>
        <taxon>Pinguiophyceae</taxon>
        <taxon>Pinguiochrysidales</taxon>
        <taxon>Pinguiochrysidaceae</taxon>
        <taxon>Phaeomonas</taxon>
    </lineage>
</organism>
<keyword evidence="3 7" id="KW-0812">Transmembrane</keyword>
<reference evidence="10" key="1">
    <citation type="submission" date="2021-01" db="EMBL/GenBank/DDBJ databases">
        <authorList>
            <person name="Corre E."/>
            <person name="Pelletier E."/>
            <person name="Niang G."/>
            <person name="Scheremetjew M."/>
            <person name="Finn R."/>
            <person name="Kale V."/>
            <person name="Holt S."/>
            <person name="Cochrane G."/>
            <person name="Meng A."/>
            <person name="Brown T."/>
            <person name="Cohen L."/>
        </authorList>
    </citation>
    <scope>NUCLEOTIDE SEQUENCE</scope>
    <source>
        <strain evidence="10">CCMP2877</strain>
    </source>
</reference>
<accession>A0A6U4K2J9</accession>
<dbReference type="InterPro" id="IPR022764">
    <property type="entry name" value="Peptidase_S54_rhomboid_dom"/>
</dbReference>
<dbReference type="GO" id="GO:0004252">
    <property type="term" value="F:serine-type endopeptidase activity"/>
    <property type="evidence" value="ECO:0007669"/>
    <property type="project" value="InterPro"/>
</dbReference>
<evidence type="ECO:0000256" key="1">
    <source>
        <dbReference type="ARBA" id="ARBA00004141"/>
    </source>
</evidence>
<evidence type="ECO:0000256" key="7">
    <source>
        <dbReference type="SAM" id="Phobius"/>
    </source>
</evidence>
<sequence length="466" mass="52499">MKKERSMDTADNSVESEEGQNWPDVRDVDNEDDRLMSNAMDIEDPEERLSVIEAIKERRQTGFQRRFGSEDTLAADFSKGRDDVDVNKARILLKIASGEIEDDALSQEDAEMVDSAKRFTARRRWQAAIGVVKQEVELENQIDSWNRAVLHRWVSLYHTSDMDDEATHTPYLTMGFVTLQVVFFFVYAFMANVSVSAASPAVGPEIMFFEIVSVGPCYVTCVDGRYEYEIREYTDQRHEVWRYFTYPLCHIGYSHLAVNVIVEILLGVPLESFHGPWRMAQVGLLSILGAAVTISWQDPYLQILGSSGYGYGLLGVHFGNLLLNWKELRKSTHLPPIPNNVYRLVGLCILGVALNATYIVAKMNGESDGTSHSGHFGGFVSGLFFSVPILRTAGRHNFHRPLVSGCTALGIAYLLWGVAWTAVFWRPIWLLKTSLSWDPLRDWCRCATLSIPLCTSIPVHYAPPSS</sequence>
<feature type="region of interest" description="Disordered" evidence="6">
    <location>
        <begin position="1"/>
        <end position="41"/>
    </location>
</feature>
<evidence type="ECO:0000256" key="2">
    <source>
        <dbReference type="ARBA" id="ARBA00009045"/>
    </source>
</evidence>
<evidence type="ECO:0000256" key="5">
    <source>
        <dbReference type="ARBA" id="ARBA00023136"/>
    </source>
</evidence>
<dbReference type="InterPro" id="IPR051739">
    <property type="entry name" value="Rhomboid_IM_Serine_Proteases"/>
</dbReference>
<dbReference type="PANTHER" id="PTHR45840:SF2">
    <property type="entry name" value="PROTEIN RHOMBOID-RELATED"/>
    <property type="match status" value="1"/>
</dbReference>
<dbReference type="Pfam" id="PF01694">
    <property type="entry name" value="Rhomboid"/>
    <property type="match status" value="1"/>
</dbReference>
<feature type="transmembrane region" description="Helical" evidence="7">
    <location>
        <begin position="373"/>
        <end position="390"/>
    </location>
</feature>
<keyword evidence="5 7" id="KW-0472">Membrane</keyword>
<evidence type="ECO:0000256" key="3">
    <source>
        <dbReference type="ARBA" id="ARBA00022692"/>
    </source>
</evidence>
<dbReference type="PANTHER" id="PTHR45840">
    <property type="entry name" value="RHOMBOID-RELATED PROTEIN"/>
    <property type="match status" value="1"/>
</dbReference>
<feature type="transmembrane region" description="Helical" evidence="7">
    <location>
        <begin position="402"/>
        <end position="425"/>
    </location>
</feature>
<feature type="transmembrane region" description="Helical" evidence="7">
    <location>
        <begin position="171"/>
        <end position="190"/>
    </location>
</feature>
<proteinExistence type="inferred from homology"/>
<feature type="transmembrane region" description="Helical" evidence="7">
    <location>
        <begin position="243"/>
        <end position="268"/>
    </location>
</feature>
<evidence type="ECO:0000313" key="10">
    <source>
        <dbReference type="EMBL" id="CAD9265117.1"/>
    </source>
</evidence>
<feature type="transmembrane region" description="Helical" evidence="7">
    <location>
        <begin position="303"/>
        <end position="323"/>
    </location>
</feature>
<dbReference type="SUPFAM" id="SSF144091">
    <property type="entry name" value="Rhomboid-like"/>
    <property type="match status" value="1"/>
</dbReference>
<dbReference type="InterPro" id="IPR035952">
    <property type="entry name" value="Rhomboid-like_sf"/>
</dbReference>